<feature type="transmembrane region" description="Helical" evidence="6">
    <location>
        <begin position="400"/>
        <end position="419"/>
    </location>
</feature>
<feature type="transmembrane region" description="Helical" evidence="6">
    <location>
        <begin position="163"/>
        <end position="181"/>
    </location>
</feature>
<reference evidence="7 8" key="1">
    <citation type="submission" date="2019-08" db="EMBL/GenBank/DDBJ databases">
        <title>Genomic characterization of a novel candidate phylum (ARYD3) from a high temperature, high salinity tertiary oil reservoir in north central Oklahoma, USA.</title>
        <authorList>
            <person name="Youssef N.H."/>
            <person name="Yadav A."/>
            <person name="Elshahed M.S."/>
        </authorList>
    </citation>
    <scope>NUCLEOTIDE SEQUENCE [LARGE SCALE GENOMIC DNA]</scope>
    <source>
        <strain evidence="7">ARYD1</strain>
    </source>
</reference>
<feature type="transmembrane region" description="Helical" evidence="6">
    <location>
        <begin position="46"/>
        <end position="72"/>
    </location>
</feature>
<protein>
    <submittedName>
        <fullName evidence="7">Oligosaccharide flippase family protein</fullName>
    </submittedName>
</protein>
<feature type="transmembrane region" description="Helical" evidence="6">
    <location>
        <begin position="339"/>
        <end position="363"/>
    </location>
</feature>
<proteinExistence type="predicted"/>
<accession>A0A5D0MR08</accession>
<evidence type="ECO:0000256" key="5">
    <source>
        <dbReference type="ARBA" id="ARBA00023136"/>
    </source>
</evidence>
<keyword evidence="4 6" id="KW-1133">Transmembrane helix</keyword>
<sequence length="436" mass="49294">MFKNVHIREIFSGSVFTIGYQTTGMLFGYIFVFIVSNKIGAGAVGIYQIAMQSITLASIIALFGTNQAIIRYTSQLRVEKKESILKYIIRNNYFIIIITTICLSLMFILLNKFFAATFLKNNTLGNVFIIAGICVPFFALNLFGVEIIRGLKVIKLSEFLRNLSLRIISLITILVLLIFSLNKYSPVVALAFGIIITSLMTLFFVFKLFLSKVSYKKDYIEFKKYFKTSKTMYQSILLMQISTIMPIFILAYFSNPSEVGIYNVANRLAMLAGIIFTGVTTIVAPKFSELFWSKKQEELQKVVTMTSKILFWTCGVLSILLMIFSVPLLSLFGSEFTKGYVYLIILAFSNFFNAFTGPSGWLLDMIGASNFRRNILTFSTIFTVLLMFSLIPLYGGLGLAVTILLNCVLSNSIGIFFIYKKYGINMVYLPLIFSER</sequence>
<feature type="transmembrane region" description="Helical" evidence="6">
    <location>
        <begin position="12"/>
        <end position="34"/>
    </location>
</feature>
<dbReference type="Proteomes" id="UP000323337">
    <property type="component" value="Unassembled WGS sequence"/>
</dbReference>
<evidence type="ECO:0000256" key="1">
    <source>
        <dbReference type="ARBA" id="ARBA00004651"/>
    </source>
</evidence>
<evidence type="ECO:0000256" key="4">
    <source>
        <dbReference type="ARBA" id="ARBA00022989"/>
    </source>
</evidence>
<dbReference type="Pfam" id="PF01943">
    <property type="entry name" value="Polysacc_synt"/>
    <property type="match status" value="1"/>
</dbReference>
<feature type="transmembrane region" description="Helical" evidence="6">
    <location>
        <begin position="268"/>
        <end position="288"/>
    </location>
</feature>
<dbReference type="InterPro" id="IPR002797">
    <property type="entry name" value="Polysacc_synth"/>
</dbReference>
<feature type="transmembrane region" description="Helical" evidence="6">
    <location>
        <begin position="375"/>
        <end position="394"/>
    </location>
</feature>
<comment type="subcellular location">
    <subcellularLocation>
        <location evidence="1">Cell membrane</location>
        <topology evidence="1">Multi-pass membrane protein</topology>
    </subcellularLocation>
</comment>
<dbReference type="InterPro" id="IPR050833">
    <property type="entry name" value="Poly_Biosynth_Transport"/>
</dbReference>
<evidence type="ECO:0000313" key="7">
    <source>
        <dbReference type="EMBL" id="TYB33259.1"/>
    </source>
</evidence>
<dbReference type="EMBL" id="VSIV01000170">
    <property type="protein sequence ID" value="TYB33259.1"/>
    <property type="molecule type" value="Genomic_DNA"/>
</dbReference>
<evidence type="ECO:0000313" key="8">
    <source>
        <dbReference type="Proteomes" id="UP000323337"/>
    </source>
</evidence>
<evidence type="ECO:0000256" key="3">
    <source>
        <dbReference type="ARBA" id="ARBA00022692"/>
    </source>
</evidence>
<organism evidence="7 8">
    <name type="scientific">Flexistipes sinusarabici</name>
    <dbReference type="NCBI Taxonomy" id="2352"/>
    <lineage>
        <taxon>Bacteria</taxon>
        <taxon>Pseudomonadati</taxon>
        <taxon>Deferribacterota</taxon>
        <taxon>Deferribacteres</taxon>
        <taxon>Deferribacterales</taxon>
        <taxon>Flexistipitaceae</taxon>
        <taxon>Flexistipes</taxon>
    </lineage>
</organism>
<dbReference type="PANTHER" id="PTHR30250:SF28">
    <property type="entry name" value="POLYSACCHARIDE BIOSYNTHESIS PROTEIN"/>
    <property type="match status" value="1"/>
</dbReference>
<dbReference type="AlphaFoldDB" id="A0A5D0MR08"/>
<gene>
    <name evidence="7" type="ORF">FXF49_07290</name>
</gene>
<feature type="transmembrane region" description="Helical" evidence="6">
    <location>
        <begin position="93"/>
        <end position="115"/>
    </location>
</feature>
<evidence type="ECO:0000256" key="6">
    <source>
        <dbReference type="SAM" id="Phobius"/>
    </source>
</evidence>
<dbReference type="RefSeq" id="WP_303701244.1">
    <property type="nucleotide sequence ID" value="NZ_VSIV01000170.1"/>
</dbReference>
<feature type="transmembrane region" description="Helical" evidence="6">
    <location>
        <begin position="127"/>
        <end position="151"/>
    </location>
</feature>
<comment type="caution">
    <text evidence="7">The sequence shown here is derived from an EMBL/GenBank/DDBJ whole genome shotgun (WGS) entry which is preliminary data.</text>
</comment>
<keyword evidence="5 6" id="KW-0472">Membrane</keyword>
<dbReference type="GO" id="GO:0005886">
    <property type="term" value="C:plasma membrane"/>
    <property type="evidence" value="ECO:0007669"/>
    <property type="project" value="UniProtKB-SubCell"/>
</dbReference>
<name>A0A5D0MR08_FLESI</name>
<feature type="transmembrane region" description="Helical" evidence="6">
    <location>
        <begin position="187"/>
        <end position="210"/>
    </location>
</feature>
<keyword evidence="3 6" id="KW-0812">Transmembrane</keyword>
<keyword evidence="2" id="KW-1003">Cell membrane</keyword>
<feature type="transmembrane region" description="Helical" evidence="6">
    <location>
        <begin position="231"/>
        <end position="253"/>
    </location>
</feature>
<feature type="transmembrane region" description="Helical" evidence="6">
    <location>
        <begin position="309"/>
        <end position="333"/>
    </location>
</feature>
<evidence type="ECO:0000256" key="2">
    <source>
        <dbReference type="ARBA" id="ARBA00022475"/>
    </source>
</evidence>
<dbReference type="PANTHER" id="PTHR30250">
    <property type="entry name" value="PST FAMILY PREDICTED COLANIC ACID TRANSPORTER"/>
    <property type="match status" value="1"/>
</dbReference>